<sequence>MSTVVGDEKLTSREDQIGLLFLYVKSDENMLPKVNKISKTEAQTFNIFDKLIGPLQFCM</sequence>
<proteinExistence type="predicted"/>
<evidence type="ECO:0000313" key="1">
    <source>
        <dbReference type="EMBL" id="CAD0153610.1"/>
    </source>
</evidence>
<gene>
    <name evidence="1" type="ORF">STHERMO_0030</name>
</gene>
<dbReference type="EMBL" id="LR822030">
    <property type="protein sequence ID" value="CAD0153610.1"/>
    <property type="molecule type" value="Genomic_DNA"/>
</dbReference>
<organism evidence="1 2">
    <name type="scientific">Streptococcus thermophilus</name>
    <dbReference type="NCBI Taxonomy" id="1308"/>
    <lineage>
        <taxon>Bacteria</taxon>
        <taxon>Bacillati</taxon>
        <taxon>Bacillota</taxon>
        <taxon>Bacilli</taxon>
        <taxon>Lactobacillales</taxon>
        <taxon>Streptococcaceae</taxon>
        <taxon>Streptococcus</taxon>
    </lineage>
</organism>
<evidence type="ECO:0000313" key="2">
    <source>
        <dbReference type="Proteomes" id="UP000509120"/>
    </source>
</evidence>
<dbReference type="Proteomes" id="UP000509120">
    <property type="component" value="Chromosome"/>
</dbReference>
<reference evidence="1 2" key="1">
    <citation type="submission" date="2020-06" db="EMBL/GenBank/DDBJ databases">
        <authorList>
            <person name="Chuat V."/>
        </authorList>
    </citation>
    <scope>NUCLEOTIDE SEQUENCE [LARGE SCALE GENOMIC DNA]</scope>
    <source>
        <strain evidence="1">STH_CIRM_1046</strain>
    </source>
</reference>
<protein>
    <submittedName>
        <fullName evidence="1">CpsL protein</fullName>
    </submittedName>
</protein>
<name>A0AAU9H542_STRTR</name>
<accession>A0AAU9H542</accession>
<dbReference type="AlphaFoldDB" id="A0AAU9H542"/>